<dbReference type="AlphaFoldDB" id="D8QTA6"/>
<reference evidence="3 4" key="1">
    <citation type="journal article" date="2011" name="Science">
        <title>The Selaginella genome identifies genetic changes associated with the evolution of vascular plants.</title>
        <authorList>
            <person name="Banks J.A."/>
            <person name="Nishiyama T."/>
            <person name="Hasebe M."/>
            <person name="Bowman J.L."/>
            <person name="Gribskov M."/>
            <person name="dePamphilis C."/>
            <person name="Albert V.A."/>
            <person name="Aono N."/>
            <person name="Aoyama T."/>
            <person name="Ambrose B.A."/>
            <person name="Ashton N.W."/>
            <person name="Axtell M.J."/>
            <person name="Barker E."/>
            <person name="Barker M.S."/>
            <person name="Bennetzen J.L."/>
            <person name="Bonawitz N.D."/>
            <person name="Chapple C."/>
            <person name="Cheng C."/>
            <person name="Correa L.G."/>
            <person name="Dacre M."/>
            <person name="DeBarry J."/>
            <person name="Dreyer I."/>
            <person name="Elias M."/>
            <person name="Engstrom E.M."/>
            <person name="Estelle M."/>
            <person name="Feng L."/>
            <person name="Finet C."/>
            <person name="Floyd S.K."/>
            <person name="Frommer W.B."/>
            <person name="Fujita T."/>
            <person name="Gramzow L."/>
            <person name="Gutensohn M."/>
            <person name="Harholt J."/>
            <person name="Hattori M."/>
            <person name="Heyl A."/>
            <person name="Hirai T."/>
            <person name="Hiwatashi Y."/>
            <person name="Ishikawa M."/>
            <person name="Iwata M."/>
            <person name="Karol K.G."/>
            <person name="Koehler B."/>
            <person name="Kolukisaoglu U."/>
            <person name="Kubo M."/>
            <person name="Kurata T."/>
            <person name="Lalonde S."/>
            <person name="Li K."/>
            <person name="Li Y."/>
            <person name="Litt A."/>
            <person name="Lyons E."/>
            <person name="Manning G."/>
            <person name="Maruyama T."/>
            <person name="Michael T.P."/>
            <person name="Mikami K."/>
            <person name="Miyazaki S."/>
            <person name="Morinaga S."/>
            <person name="Murata T."/>
            <person name="Mueller-Roeber B."/>
            <person name="Nelson D.R."/>
            <person name="Obara M."/>
            <person name="Oguri Y."/>
            <person name="Olmstead R.G."/>
            <person name="Onodera N."/>
            <person name="Petersen B.L."/>
            <person name="Pils B."/>
            <person name="Prigge M."/>
            <person name="Rensing S.A."/>
            <person name="Riano-Pachon D.M."/>
            <person name="Roberts A.W."/>
            <person name="Sato Y."/>
            <person name="Scheller H.V."/>
            <person name="Schulz B."/>
            <person name="Schulz C."/>
            <person name="Shakirov E.V."/>
            <person name="Shibagaki N."/>
            <person name="Shinohara N."/>
            <person name="Shippen D.E."/>
            <person name="Soerensen I."/>
            <person name="Sotooka R."/>
            <person name="Sugimoto N."/>
            <person name="Sugita M."/>
            <person name="Sumikawa N."/>
            <person name="Tanurdzic M."/>
            <person name="Theissen G."/>
            <person name="Ulvskov P."/>
            <person name="Wakazuki S."/>
            <person name="Weng J.K."/>
            <person name="Willats W.W."/>
            <person name="Wipf D."/>
            <person name="Wolf P.G."/>
            <person name="Yang L."/>
            <person name="Zimmer A.D."/>
            <person name="Zhu Q."/>
            <person name="Mitros T."/>
            <person name="Hellsten U."/>
            <person name="Loque D."/>
            <person name="Otillar R."/>
            <person name="Salamov A."/>
            <person name="Schmutz J."/>
            <person name="Shapiro H."/>
            <person name="Lindquist E."/>
            <person name="Lucas S."/>
            <person name="Rokhsar D."/>
            <person name="Grigoriev I.V."/>
        </authorList>
    </citation>
    <scope>NUCLEOTIDE SEQUENCE [LARGE SCALE GENOMIC DNA]</scope>
</reference>
<feature type="compositionally biased region" description="Basic and acidic residues" evidence="2">
    <location>
        <begin position="128"/>
        <end position="140"/>
    </location>
</feature>
<evidence type="ECO:0000313" key="4">
    <source>
        <dbReference type="Proteomes" id="UP000001514"/>
    </source>
</evidence>
<dbReference type="InterPro" id="IPR011990">
    <property type="entry name" value="TPR-like_helical_dom_sf"/>
</dbReference>
<dbReference type="Gene3D" id="1.25.40.10">
    <property type="entry name" value="Tetratricopeptide repeat domain"/>
    <property type="match status" value="1"/>
</dbReference>
<dbReference type="Pfam" id="PF01535">
    <property type="entry name" value="PPR"/>
    <property type="match status" value="2"/>
</dbReference>
<gene>
    <name evidence="3" type="ORF">SELMODRAFT_404011</name>
</gene>
<dbReference type="KEGG" id="smo:SELMODRAFT_404011"/>
<evidence type="ECO:0008006" key="5">
    <source>
        <dbReference type="Google" id="ProtNLM"/>
    </source>
</evidence>
<dbReference type="Gramene" id="EFJ37081">
    <property type="protein sequence ID" value="EFJ37081"/>
    <property type="gene ID" value="SELMODRAFT_404011"/>
</dbReference>
<sequence length="236" mass="27492">MDSWLCSMVKFNGSIKIVKSTKIQANCGIVILHFYLQHFTNFQHYYLNHICNLSGFLRMATQDEWLRLLKRLQSLHTSVETWWLFVLKENIRHGFVIDKLEVSRSDLLEPSENVCVLQENTAPSSASKDARASKGAKMDDAMPERDAAMLNSFGQKGYLEEVCGIYERTEERNHVSKTALLTVYSYTAFKRCLRKWRNLMNTMLSMHARYGQMDEAKNLFDRMQENAYCICSERES</sequence>
<evidence type="ECO:0000256" key="2">
    <source>
        <dbReference type="SAM" id="MobiDB-lite"/>
    </source>
</evidence>
<organism evidence="4">
    <name type="scientific">Selaginella moellendorffii</name>
    <name type="common">Spikemoss</name>
    <dbReference type="NCBI Taxonomy" id="88036"/>
    <lineage>
        <taxon>Eukaryota</taxon>
        <taxon>Viridiplantae</taxon>
        <taxon>Streptophyta</taxon>
        <taxon>Embryophyta</taxon>
        <taxon>Tracheophyta</taxon>
        <taxon>Lycopodiopsida</taxon>
        <taxon>Selaginellales</taxon>
        <taxon>Selaginellaceae</taxon>
        <taxon>Selaginella</taxon>
    </lineage>
</organism>
<name>D8QTA6_SELML</name>
<dbReference type="InterPro" id="IPR002885">
    <property type="entry name" value="PPR_rpt"/>
</dbReference>
<protein>
    <recommendedName>
        <fullName evidence="5">Pentatricopeptide repeat-containing protein</fullName>
    </recommendedName>
</protein>
<keyword evidence="1" id="KW-0677">Repeat</keyword>
<dbReference type="InParanoid" id="D8QTA6"/>
<accession>D8QTA6</accession>
<proteinExistence type="predicted"/>
<evidence type="ECO:0000313" key="3">
    <source>
        <dbReference type="EMBL" id="EFJ37081.1"/>
    </source>
</evidence>
<dbReference type="NCBIfam" id="TIGR00756">
    <property type="entry name" value="PPR"/>
    <property type="match status" value="1"/>
</dbReference>
<dbReference type="Proteomes" id="UP000001514">
    <property type="component" value="Unassembled WGS sequence"/>
</dbReference>
<evidence type="ECO:0000256" key="1">
    <source>
        <dbReference type="ARBA" id="ARBA00022737"/>
    </source>
</evidence>
<feature type="region of interest" description="Disordered" evidence="2">
    <location>
        <begin position="120"/>
        <end position="140"/>
    </location>
</feature>
<dbReference type="EMBL" id="GL377566">
    <property type="protein sequence ID" value="EFJ37081.1"/>
    <property type="molecule type" value="Genomic_DNA"/>
</dbReference>
<dbReference type="HOGENOM" id="CLU_1177107_0_0_1"/>
<keyword evidence="4" id="KW-1185">Reference proteome</keyword>